<dbReference type="PROSITE" id="PS50082">
    <property type="entry name" value="WD_REPEATS_2"/>
    <property type="match status" value="3"/>
</dbReference>
<dbReference type="PROSITE" id="PS50294">
    <property type="entry name" value="WD_REPEATS_REGION"/>
    <property type="match status" value="3"/>
</dbReference>
<feature type="repeat" description="WD" evidence="1">
    <location>
        <begin position="357"/>
        <end position="391"/>
    </location>
</feature>
<feature type="non-terminal residue" evidence="3">
    <location>
        <position position="524"/>
    </location>
</feature>
<keyword evidence="4" id="KW-1185">Reference proteome</keyword>
<dbReference type="InterPro" id="IPR015943">
    <property type="entry name" value="WD40/YVTN_repeat-like_dom_sf"/>
</dbReference>
<dbReference type="Proteomes" id="UP000288716">
    <property type="component" value="Unassembled WGS sequence"/>
</dbReference>
<dbReference type="PANTHER" id="PTHR19847">
    <property type="entry name" value="DDB1- AND CUL4-ASSOCIATED FACTOR 11"/>
    <property type="match status" value="1"/>
</dbReference>
<sequence length="524" mass="59607">MGLSVSRAFTARNRRDTREESTHESDRRTDRSVNATSQSNVMSQRNESDNELESEEQTEELSGVLQYLIRRGHVRLVYDVYVDDSDDDDDILTFTEDPKPDTSVIDESDFKQIIKLQSGLNVDYEKVPSFLHLLRRREYSSLGNKLGCRSAPCFRNSDKCIFGSNFLPNSSSVLEQYPSKAFCGFFSKDGSLFLTACQDCIIRLYDTRNGSFTLIKTVWARDVGWSILDTDISPDGRHFIYSSWSECIHICNIHGSDEVHESLPLLPSERRFCIFSLRFSQDGNEVLGGANDECLYVYDLNINERVLRIKSHDDDVNSVAFADKGSQILFSAGDDGMCKVWDRRTLNESNPKAVGIFAGHCDGVTYIDSKGDGRHLITNCKDQSIKLWDMRAFSPLTGFDATRKAVSKQNWDYRWQAVPRKLYNSRKKLEGDTSLMTYRGHSVQQTLIRCHFSPDAMTGQRYIYTGCASGRVVIYDSLSGKIVKLLNGHRGCVRDVSWHPQSLEIISTSWDGNVTKWYHVDESV</sequence>
<dbReference type="VEuPathDB" id="VectorBase:LDEU004835"/>
<dbReference type="STRING" id="299467.A0A443SI91"/>
<dbReference type="Pfam" id="PF00400">
    <property type="entry name" value="WD40"/>
    <property type="match status" value="4"/>
</dbReference>
<dbReference type="PANTHER" id="PTHR19847:SF7">
    <property type="entry name" value="DDB1- AND CUL4-ASSOCIATED FACTOR 11"/>
    <property type="match status" value="1"/>
</dbReference>
<keyword evidence="1" id="KW-0853">WD repeat</keyword>
<dbReference type="OrthoDB" id="63070at2759"/>
<dbReference type="SMART" id="SM00320">
    <property type="entry name" value="WD40"/>
    <property type="match status" value="7"/>
</dbReference>
<accession>A0A443SI91</accession>
<evidence type="ECO:0000256" key="2">
    <source>
        <dbReference type="SAM" id="MobiDB-lite"/>
    </source>
</evidence>
<organism evidence="3 4">
    <name type="scientific">Leptotrombidium deliense</name>
    <dbReference type="NCBI Taxonomy" id="299467"/>
    <lineage>
        <taxon>Eukaryota</taxon>
        <taxon>Metazoa</taxon>
        <taxon>Ecdysozoa</taxon>
        <taxon>Arthropoda</taxon>
        <taxon>Chelicerata</taxon>
        <taxon>Arachnida</taxon>
        <taxon>Acari</taxon>
        <taxon>Acariformes</taxon>
        <taxon>Trombidiformes</taxon>
        <taxon>Prostigmata</taxon>
        <taxon>Anystina</taxon>
        <taxon>Parasitengona</taxon>
        <taxon>Trombiculoidea</taxon>
        <taxon>Trombiculidae</taxon>
        <taxon>Leptotrombidium</taxon>
    </lineage>
</organism>
<evidence type="ECO:0000313" key="4">
    <source>
        <dbReference type="Proteomes" id="UP000288716"/>
    </source>
</evidence>
<dbReference type="InterPro" id="IPR036322">
    <property type="entry name" value="WD40_repeat_dom_sf"/>
</dbReference>
<dbReference type="InterPro" id="IPR051859">
    <property type="entry name" value="DCAF"/>
</dbReference>
<proteinExistence type="predicted"/>
<feature type="compositionally biased region" description="Basic and acidic residues" evidence="2">
    <location>
        <begin position="13"/>
        <end position="31"/>
    </location>
</feature>
<protein>
    <submittedName>
        <fullName evidence="3">DDB1-and CUL4-associated factor 11-like isoform X2</fullName>
    </submittedName>
</protein>
<dbReference type="Gene3D" id="2.130.10.10">
    <property type="entry name" value="YVTN repeat-like/Quinoprotein amine dehydrogenase"/>
    <property type="match status" value="2"/>
</dbReference>
<dbReference type="InterPro" id="IPR001680">
    <property type="entry name" value="WD40_rpt"/>
</dbReference>
<evidence type="ECO:0000313" key="3">
    <source>
        <dbReference type="EMBL" id="RWS27205.1"/>
    </source>
</evidence>
<dbReference type="AlphaFoldDB" id="A0A443SI91"/>
<evidence type="ECO:0000256" key="1">
    <source>
        <dbReference type="PROSITE-ProRule" id="PRU00221"/>
    </source>
</evidence>
<dbReference type="SUPFAM" id="SSF50978">
    <property type="entry name" value="WD40 repeat-like"/>
    <property type="match status" value="1"/>
</dbReference>
<feature type="repeat" description="WD" evidence="1">
    <location>
        <begin position="486"/>
        <end position="517"/>
    </location>
</feature>
<feature type="repeat" description="WD" evidence="1">
    <location>
        <begin position="309"/>
        <end position="351"/>
    </location>
</feature>
<dbReference type="EMBL" id="NCKV01002182">
    <property type="protein sequence ID" value="RWS27205.1"/>
    <property type="molecule type" value="Genomic_DNA"/>
</dbReference>
<gene>
    <name evidence="3" type="ORF">B4U80_05957</name>
</gene>
<comment type="caution">
    <text evidence="3">The sequence shown here is derived from an EMBL/GenBank/DDBJ whole genome shotgun (WGS) entry which is preliminary data.</text>
</comment>
<dbReference type="GO" id="GO:0043161">
    <property type="term" value="P:proteasome-mediated ubiquitin-dependent protein catabolic process"/>
    <property type="evidence" value="ECO:0007669"/>
    <property type="project" value="TreeGrafter"/>
</dbReference>
<dbReference type="GO" id="GO:0080008">
    <property type="term" value="C:Cul4-RING E3 ubiquitin ligase complex"/>
    <property type="evidence" value="ECO:0007669"/>
    <property type="project" value="TreeGrafter"/>
</dbReference>
<name>A0A443SI91_9ACAR</name>
<feature type="region of interest" description="Disordered" evidence="2">
    <location>
        <begin position="1"/>
        <end position="57"/>
    </location>
</feature>
<dbReference type="FunFam" id="2.130.10.10:FF:000492">
    <property type="entry name" value="LEC14B homolog isoform X2"/>
    <property type="match status" value="1"/>
</dbReference>
<reference evidence="3 4" key="1">
    <citation type="journal article" date="2018" name="Gigascience">
        <title>Genomes of trombidid mites reveal novel predicted allergens and laterally-transferred genes associated with secondary metabolism.</title>
        <authorList>
            <person name="Dong X."/>
            <person name="Chaisiri K."/>
            <person name="Xia D."/>
            <person name="Armstrong S.D."/>
            <person name="Fang Y."/>
            <person name="Donnelly M.J."/>
            <person name="Kadowaki T."/>
            <person name="McGarry J.W."/>
            <person name="Darby A.C."/>
            <person name="Makepeace B.L."/>
        </authorList>
    </citation>
    <scope>NUCLEOTIDE SEQUENCE [LARGE SCALE GENOMIC DNA]</scope>
    <source>
        <strain evidence="3">UoL-UT</strain>
    </source>
</reference>
<feature type="compositionally biased region" description="Polar residues" evidence="2">
    <location>
        <begin position="32"/>
        <end position="45"/>
    </location>
</feature>